<keyword evidence="5 6" id="KW-0472">Membrane</keyword>
<keyword evidence="4 6" id="KW-1133">Transmembrane helix</keyword>
<evidence type="ECO:0000256" key="1">
    <source>
        <dbReference type="ARBA" id="ARBA00004370"/>
    </source>
</evidence>
<name>A0A2D0NFN0_FLAN2</name>
<accession>A0A2D0NFN0</accession>
<evidence type="ECO:0000313" key="7">
    <source>
        <dbReference type="EMBL" id="PHN07295.1"/>
    </source>
</evidence>
<evidence type="ECO:0000256" key="2">
    <source>
        <dbReference type="ARBA" id="ARBA00009530"/>
    </source>
</evidence>
<dbReference type="PROSITE" id="PS01309">
    <property type="entry name" value="UPF0057"/>
    <property type="match status" value="1"/>
</dbReference>
<organism evidence="7 8">
    <name type="scientific">Flavilitoribacter nigricans (strain ATCC 23147 / DSM 23189 / NBRC 102662 / NCIMB 1420 / SS-2)</name>
    <name type="common">Lewinella nigricans</name>
    <dbReference type="NCBI Taxonomy" id="1122177"/>
    <lineage>
        <taxon>Bacteria</taxon>
        <taxon>Pseudomonadati</taxon>
        <taxon>Bacteroidota</taxon>
        <taxon>Saprospiria</taxon>
        <taxon>Saprospirales</taxon>
        <taxon>Lewinellaceae</taxon>
        <taxon>Flavilitoribacter</taxon>
    </lineage>
</organism>
<evidence type="ECO:0000313" key="8">
    <source>
        <dbReference type="Proteomes" id="UP000223913"/>
    </source>
</evidence>
<keyword evidence="3 6" id="KW-0812">Transmembrane</keyword>
<dbReference type="OrthoDB" id="9810121at2"/>
<comment type="subcellular location">
    <subcellularLocation>
        <location evidence="1">Membrane</location>
    </subcellularLocation>
</comment>
<evidence type="ECO:0000256" key="3">
    <source>
        <dbReference type="ARBA" id="ARBA00022692"/>
    </source>
</evidence>
<gene>
    <name evidence="7" type="ORF">CRP01_06600</name>
</gene>
<protein>
    <submittedName>
        <fullName evidence="7">YqaE/Pmp3 family membrane protein</fullName>
    </submittedName>
</protein>
<proteinExistence type="inferred from homology"/>
<dbReference type="Proteomes" id="UP000223913">
    <property type="component" value="Unassembled WGS sequence"/>
</dbReference>
<dbReference type="EMBL" id="PDUD01000010">
    <property type="protein sequence ID" value="PHN07295.1"/>
    <property type="molecule type" value="Genomic_DNA"/>
</dbReference>
<dbReference type="AlphaFoldDB" id="A0A2D0NFN0"/>
<dbReference type="InterPro" id="IPR000612">
    <property type="entry name" value="PMP3"/>
</dbReference>
<sequence length="57" mass="6242">MTTAASTNKLLMIIIAVILPPLAVAMQSGLSSQFWICLLLTFLLYLPGLLYALYVIL</sequence>
<dbReference type="RefSeq" id="WP_099149225.1">
    <property type="nucleotide sequence ID" value="NZ_PDUD01000010.1"/>
</dbReference>
<comment type="caution">
    <text evidence="7">The sequence shown here is derived from an EMBL/GenBank/DDBJ whole genome shotgun (WGS) entry which is preliminary data.</text>
</comment>
<reference evidence="7 8" key="1">
    <citation type="submission" date="2017-10" db="EMBL/GenBank/DDBJ databases">
        <title>The draft genome sequence of Lewinella nigricans NBRC 102662.</title>
        <authorList>
            <person name="Wang K."/>
        </authorList>
    </citation>
    <scope>NUCLEOTIDE SEQUENCE [LARGE SCALE GENOMIC DNA]</scope>
    <source>
        <strain evidence="7 8">NBRC 102662</strain>
    </source>
</reference>
<feature type="transmembrane region" description="Helical" evidence="6">
    <location>
        <begin position="35"/>
        <end position="56"/>
    </location>
</feature>
<evidence type="ECO:0000256" key="6">
    <source>
        <dbReference type="SAM" id="Phobius"/>
    </source>
</evidence>
<evidence type="ECO:0000256" key="5">
    <source>
        <dbReference type="ARBA" id="ARBA00023136"/>
    </source>
</evidence>
<dbReference type="PANTHER" id="PTHR21659:SF42">
    <property type="entry name" value="UPF0057 MEMBRANE PROTEIN ZK632.10-RELATED"/>
    <property type="match status" value="1"/>
</dbReference>
<dbReference type="GO" id="GO:0016020">
    <property type="term" value="C:membrane"/>
    <property type="evidence" value="ECO:0007669"/>
    <property type="project" value="UniProtKB-SubCell"/>
</dbReference>
<dbReference type="PANTHER" id="PTHR21659">
    <property type="entry name" value="HYDROPHOBIC PROTEIN RCI2 LOW TEMPERATURE AND SALT RESPONSIVE PROTEIN LTI6 -RELATED"/>
    <property type="match status" value="1"/>
</dbReference>
<dbReference type="Pfam" id="PF01679">
    <property type="entry name" value="Pmp3"/>
    <property type="match status" value="1"/>
</dbReference>
<evidence type="ECO:0000256" key="4">
    <source>
        <dbReference type="ARBA" id="ARBA00022989"/>
    </source>
</evidence>
<keyword evidence="8" id="KW-1185">Reference proteome</keyword>
<comment type="similarity">
    <text evidence="2">Belongs to the UPF0057 (PMP3) family.</text>
</comment>